<proteinExistence type="predicted"/>
<evidence type="ECO:0000256" key="1">
    <source>
        <dbReference type="SAM" id="MobiDB-lite"/>
    </source>
</evidence>
<dbReference type="EMBL" id="VSSQ01079037">
    <property type="protein sequence ID" value="MPN28669.1"/>
    <property type="molecule type" value="Genomic_DNA"/>
</dbReference>
<feature type="region of interest" description="Disordered" evidence="1">
    <location>
        <begin position="1"/>
        <end position="24"/>
    </location>
</feature>
<evidence type="ECO:0000313" key="2">
    <source>
        <dbReference type="EMBL" id="MPN28669.1"/>
    </source>
</evidence>
<gene>
    <name evidence="2" type="ORF">SDC9_176113</name>
</gene>
<dbReference type="AlphaFoldDB" id="A0A645GS65"/>
<reference evidence="2" key="1">
    <citation type="submission" date="2019-08" db="EMBL/GenBank/DDBJ databases">
        <authorList>
            <person name="Kucharzyk K."/>
            <person name="Murdoch R.W."/>
            <person name="Higgins S."/>
            <person name="Loffler F."/>
        </authorList>
    </citation>
    <scope>NUCLEOTIDE SEQUENCE</scope>
</reference>
<feature type="compositionally biased region" description="Basic and acidic residues" evidence="1">
    <location>
        <begin position="92"/>
        <end position="115"/>
    </location>
</feature>
<organism evidence="2">
    <name type="scientific">bioreactor metagenome</name>
    <dbReference type="NCBI Taxonomy" id="1076179"/>
    <lineage>
        <taxon>unclassified sequences</taxon>
        <taxon>metagenomes</taxon>
        <taxon>ecological metagenomes</taxon>
    </lineage>
</organism>
<sequence>MPDALEILRNQNASAADRQQQEETAHRIDADVDEFGFGVIDEHQENLPRENLYGKVRNDREQQRQYHRGAEGFQHPEVFLRPVIIAGQRLHSHTDAEHQPHQQLVDGHDHAEGGHRQQTTVIEQHVVLDGPDDASGDVDRER</sequence>
<protein>
    <submittedName>
        <fullName evidence="2">Uncharacterized protein</fullName>
    </submittedName>
</protein>
<feature type="compositionally biased region" description="Polar residues" evidence="1">
    <location>
        <begin position="9"/>
        <end position="18"/>
    </location>
</feature>
<comment type="caution">
    <text evidence="2">The sequence shown here is derived from an EMBL/GenBank/DDBJ whole genome shotgun (WGS) entry which is preliminary data.</text>
</comment>
<feature type="region of interest" description="Disordered" evidence="1">
    <location>
        <begin position="92"/>
        <end position="116"/>
    </location>
</feature>
<accession>A0A645GS65</accession>
<name>A0A645GS65_9ZZZZ</name>